<name>A0A396IP15_MEDTR</name>
<dbReference type="PANTHER" id="PTHR36322:SF3">
    <property type="entry name" value="TRANSMEMBRANE PROTEIN"/>
    <property type="match status" value="1"/>
</dbReference>
<evidence type="ECO:0000256" key="1">
    <source>
        <dbReference type="SAM" id="MobiDB-lite"/>
    </source>
</evidence>
<evidence type="ECO:0000313" key="2">
    <source>
        <dbReference type="EMBL" id="RHN66303.1"/>
    </source>
</evidence>
<reference evidence="2" key="1">
    <citation type="journal article" date="2018" name="Nat. Plants">
        <title>Whole-genome landscape of Medicago truncatula symbiotic genes.</title>
        <authorList>
            <person name="Pecrix Y."/>
            <person name="Gamas P."/>
            <person name="Carrere S."/>
        </authorList>
    </citation>
    <scope>NUCLEOTIDE SEQUENCE</scope>
    <source>
        <tissue evidence="2">Leaves</tissue>
    </source>
</reference>
<sequence length="202" mass="23828">MGTNPTPPPHQKLTHPKNDVVFSPILQPYNQTRDSRRRANSPPPFTLTTILSAAISWLRNRRIRFIFLLLCSPLIFIFLFIAFPFLCITEICLRRRLWRKLLRGFSGDDSADRLRRCEEGCCHDDEEEEKGLLHRYLEDQLFLVRSMYECGGDDEEELKGLLHRYLEDQLFLVRSMYECGGDDEEELVEEDEEDYKSPLLLR</sequence>
<dbReference type="Proteomes" id="UP000265566">
    <property type="component" value="Chromosome 3"/>
</dbReference>
<dbReference type="EMBL" id="PSQE01000003">
    <property type="protein sequence ID" value="RHN66303.1"/>
    <property type="molecule type" value="Genomic_DNA"/>
</dbReference>
<dbReference type="Gramene" id="rna14256">
    <property type="protein sequence ID" value="RHN66303.1"/>
    <property type="gene ID" value="gene14256"/>
</dbReference>
<feature type="region of interest" description="Disordered" evidence="1">
    <location>
        <begin position="183"/>
        <end position="202"/>
    </location>
</feature>
<dbReference type="PANTHER" id="PTHR36322">
    <property type="entry name" value="TRANSMEMBRANE PROTEIN"/>
    <property type="match status" value="1"/>
</dbReference>
<feature type="compositionally biased region" description="Acidic residues" evidence="1">
    <location>
        <begin position="183"/>
        <end position="194"/>
    </location>
</feature>
<gene>
    <name evidence="2" type="ORF">MtrunA17_Chr3g0089401</name>
</gene>
<organism evidence="2">
    <name type="scientific">Medicago truncatula</name>
    <name type="common">Barrel medic</name>
    <name type="synonym">Medicago tribuloides</name>
    <dbReference type="NCBI Taxonomy" id="3880"/>
    <lineage>
        <taxon>Eukaryota</taxon>
        <taxon>Viridiplantae</taxon>
        <taxon>Streptophyta</taxon>
        <taxon>Embryophyta</taxon>
        <taxon>Tracheophyta</taxon>
        <taxon>Spermatophyta</taxon>
        <taxon>Magnoliopsida</taxon>
        <taxon>eudicotyledons</taxon>
        <taxon>Gunneridae</taxon>
        <taxon>Pentapetalae</taxon>
        <taxon>rosids</taxon>
        <taxon>fabids</taxon>
        <taxon>Fabales</taxon>
        <taxon>Fabaceae</taxon>
        <taxon>Papilionoideae</taxon>
        <taxon>50 kb inversion clade</taxon>
        <taxon>NPAAA clade</taxon>
        <taxon>Hologalegina</taxon>
        <taxon>IRL clade</taxon>
        <taxon>Trifolieae</taxon>
        <taxon>Medicago</taxon>
    </lineage>
</organism>
<dbReference type="AlphaFoldDB" id="A0A396IP15"/>
<comment type="caution">
    <text evidence="2">The sequence shown here is derived from an EMBL/GenBank/DDBJ whole genome shotgun (WGS) entry which is preliminary data.</text>
</comment>
<evidence type="ECO:0008006" key="3">
    <source>
        <dbReference type="Google" id="ProtNLM"/>
    </source>
</evidence>
<proteinExistence type="predicted"/>
<accession>A0A396IP15</accession>
<protein>
    <recommendedName>
        <fullName evidence="3">Transmembrane protein</fullName>
    </recommendedName>
</protein>